<name>A0A7W6D5A5_9HYPH</name>
<gene>
    <name evidence="2" type="ORF">GGR24_002093</name>
</gene>
<organism evidence="2 3">
    <name type="scientific">Hansschlegelia beijingensis</name>
    <dbReference type="NCBI Taxonomy" id="1133344"/>
    <lineage>
        <taxon>Bacteria</taxon>
        <taxon>Pseudomonadati</taxon>
        <taxon>Pseudomonadota</taxon>
        <taxon>Alphaproteobacteria</taxon>
        <taxon>Hyphomicrobiales</taxon>
        <taxon>Methylopilaceae</taxon>
        <taxon>Hansschlegelia</taxon>
    </lineage>
</organism>
<evidence type="ECO:0000313" key="2">
    <source>
        <dbReference type="EMBL" id="MBB3973423.1"/>
    </source>
</evidence>
<evidence type="ECO:0000256" key="1">
    <source>
        <dbReference type="SAM" id="Phobius"/>
    </source>
</evidence>
<dbReference type="EMBL" id="JACIDR010000003">
    <property type="protein sequence ID" value="MBB3973423.1"/>
    <property type="molecule type" value="Genomic_DNA"/>
</dbReference>
<keyword evidence="1" id="KW-0472">Membrane</keyword>
<dbReference type="Proteomes" id="UP000528964">
    <property type="component" value="Unassembled WGS sequence"/>
</dbReference>
<reference evidence="2 3" key="1">
    <citation type="submission" date="2020-08" db="EMBL/GenBank/DDBJ databases">
        <title>Genomic Encyclopedia of Type Strains, Phase IV (KMG-IV): sequencing the most valuable type-strain genomes for metagenomic binning, comparative biology and taxonomic classification.</title>
        <authorList>
            <person name="Goeker M."/>
        </authorList>
    </citation>
    <scope>NUCLEOTIDE SEQUENCE [LARGE SCALE GENOMIC DNA]</scope>
    <source>
        <strain evidence="2 3">DSM 25481</strain>
    </source>
</reference>
<dbReference type="RefSeq" id="WP_183395297.1">
    <property type="nucleotide sequence ID" value="NZ_JACIDR010000003.1"/>
</dbReference>
<comment type="caution">
    <text evidence="2">The sequence shown here is derived from an EMBL/GenBank/DDBJ whole genome shotgun (WGS) entry which is preliminary data.</text>
</comment>
<keyword evidence="1" id="KW-1133">Transmembrane helix</keyword>
<feature type="transmembrane region" description="Helical" evidence="1">
    <location>
        <begin position="58"/>
        <end position="78"/>
    </location>
</feature>
<sequence>MDDRRAVMSSGASALAGAAGRCPACGRGRLFDGYIKLRPSCAACGLDFGFADSGDGPAVFVMLVAGFAALGFVLWVEFTYNPPFWVHLLVSLPVVLVVCLALLRAFKGALIALQHRHDAAEGRLDR</sequence>
<proteinExistence type="predicted"/>
<protein>
    <submittedName>
        <fullName evidence="2">Uncharacterized protein (DUF983 family)</fullName>
    </submittedName>
</protein>
<dbReference type="Pfam" id="PF06170">
    <property type="entry name" value="DUF983"/>
    <property type="match status" value="1"/>
</dbReference>
<dbReference type="AlphaFoldDB" id="A0A7W6D5A5"/>
<keyword evidence="3" id="KW-1185">Reference proteome</keyword>
<evidence type="ECO:0000313" key="3">
    <source>
        <dbReference type="Proteomes" id="UP000528964"/>
    </source>
</evidence>
<dbReference type="InterPro" id="IPR009325">
    <property type="entry name" value="DUF983"/>
</dbReference>
<feature type="transmembrane region" description="Helical" evidence="1">
    <location>
        <begin position="84"/>
        <end position="106"/>
    </location>
</feature>
<accession>A0A7W6D5A5</accession>
<keyword evidence="1" id="KW-0812">Transmembrane</keyword>